<dbReference type="NCBIfam" id="TIGR00254">
    <property type="entry name" value="GGDEF"/>
    <property type="match status" value="1"/>
</dbReference>
<dbReference type="Gene3D" id="3.30.70.270">
    <property type="match status" value="1"/>
</dbReference>
<dbReference type="PROSITE" id="PS50883">
    <property type="entry name" value="EAL"/>
    <property type="match status" value="1"/>
</dbReference>
<dbReference type="EMBL" id="CP003154">
    <property type="protein sequence ID" value="AFL73731.1"/>
    <property type="molecule type" value="Genomic_DNA"/>
</dbReference>
<gene>
    <name evidence="5" type="ordered locus">Thivi_1757</name>
</gene>
<dbReference type="InterPro" id="IPR000700">
    <property type="entry name" value="PAS-assoc_C"/>
</dbReference>
<dbReference type="Pfam" id="PF00990">
    <property type="entry name" value="GGDEF"/>
    <property type="match status" value="1"/>
</dbReference>
<dbReference type="RefSeq" id="WP_014778192.1">
    <property type="nucleotide sequence ID" value="NC_018012.1"/>
</dbReference>
<dbReference type="InterPro" id="IPR001633">
    <property type="entry name" value="EAL_dom"/>
</dbReference>
<dbReference type="SUPFAM" id="SSF55073">
    <property type="entry name" value="Nucleotide cyclase"/>
    <property type="match status" value="1"/>
</dbReference>
<dbReference type="PROSITE" id="PS50112">
    <property type="entry name" value="PAS"/>
    <property type="match status" value="2"/>
</dbReference>
<evidence type="ECO:0000259" key="3">
    <source>
        <dbReference type="PROSITE" id="PS50883"/>
    </source>
</evidence>
<sequence length="800" mass="88879">MPLLAALPMGALLLDHQQRIVDVNQAFLDLLGYPDSLVLGRVFHELFQDAHPERLTALLNSPEGHCVRMDVGFAHAVAGPRMASIAFSRCFSEGQDRPRLLSIVLGNPPQTDPDPLLARSADIVSTSPDRIALVDRGRRIKAVNDAFLRTVDRARDELIDQDVKNLGGDDQLTACLDRNLGPCLDSGRILIEDIRETRGDGAPRDAEVRLFPHHDAEGTITGVIVDIRDVTASRDAERRLLQSAAVYAATSEGVLITDAAGLIVAVNPAFTRITGYTESEVLGQKPNLLNSHWHPRSYFVGMWRLLSRQGSWQGDIWNRRKDGEIYLQKLTIRRVLDAHGKVVNFVGVFAARNHAPPRRTGHLIHYDALTKLPNRLLFESRLEHAIELGRRKASPLALVLFDLDHFAHINSSLGHQLGDQLLRAVALRLRGVIRPSDTLARLRADQFGLLFEEIERITEVEDIARRLQAVLCADLQVSNHQVFLTASIGAAIDVDMKSDRNALFAHAESSLRSAKRQGRNGLLISRIEPGKAGHEHQRLIDLLRTGLVKGEYRLMYRPRADLETGVHTSAEVLIRWDQEEIGTVPPERFLTLANESGFMAELGEWELAMACRQLQHWLGKGFAIGGLSIHVSEAQLTRGNLIQILERLLVENPLTANRLDLEFNESLLQKHPEQIAGVFDGLRRLGVSITLNDVGAGWTSPAALRRLPIKTLRIHPNFIESLPESHDDLAVVQALVAMAQALDLEILADGVRTDEQRQLLLTIGCQQAQGALFGEAVFAPHFEHRLDPKPCSFPHNALEN</sequence>
<dbReference type="CDD" id="cd01949">
    <property type="entry name" value="GGDEF"/>
    <property type="match status" value="1"/>
</dbReference>
<dbReference type="AlphaFoldDB" id="I3Y9R3"/>
<dbReference type="Pfam" id="PF13426">
    <property type="entry name" value="PAS_9"/>
    <property type="match status" value="1"/>
</dbReference>
<feature type="domain" description="PAS" evidence="1">
    <location>
        <begin position="1"/>
        <end position="53"/>
    </location>
</feature>
<dbReference type="HOGENOM" id="CLU_000445_70_20_6"/>
<dbReference type="InterPro" id="IPR029787">
    <property type="entry name" value="Nucleotide_cyclase"/>
</dbReference>
<dbReference type="CDD" id="cd00130">
    <property type="entry name" value="PAS"/>
    <property type="match status" value="3"/>
</dbReference>
<dbReference type="InterPro" id="IPR013656">
    <property type="entry name" value="PAS_4"/>
</dbReference>
<dbReference type="KEGG" id="tvi:Thivi_1757"/>
<dbReference type="Gene3D" id="3.20.20.450">
    <property type="entry name" value="EAL domain"/>
    <property type="match status" value="1"/>
</dbReference>
<dbReference type="InterPro" id="IPR035919">
    <property type="entry name" value="EAL_sf"/>
</dbReference>
<feature type="domain" description="EAL" evidence="3">
    <location>
        <begin position="536"/>
        <end position="790"/>
    </location>
</feature>
<dbReference type="InterPro" id="IPR000160">
    <property type="entry name" value="GGDEF_dom"/>
</dbReference>
<dbReference type="InterPro" id="IPR035965">
    <property type="entry name" value="PAS-like_dom_sf"/>
</dbReference>
<evidence type="ECO:0000313" key="6">
    <source>
        <dbReference type="Proteomes" id="UP000006062"/>
    </source>
</evidence>
<dbReference type="SMART" id="SM00267">
    <property type="entry name" value="GGDEF"/>
    <property type="match status" value="1"/>
</dbReference>
<dbReference type="PROSITE" id="PS50887">
    <property type="entry name" value="GGDEF"/>
    <property type="match status" value="1"/>
</dbReference>
<dbReference type="eggNOG" id="COG5001">
    <property type="taxonomic scope" value="Bacteria"/>
</dbReference>
<protein>
    <submittedName>
        <fullName evidence="5">PAS domain S-box/diguanylate cyclase (GGDEF) domain-containing protein</fullName>
    </submittedName>
</protein>
<dbReference type="Proteomes" id="UP000006062">
    <property type="component" value="Chromosome"/>
</dbReference>
<feature type="domain" description="GGDEF" evidence="4">
    <location>
        <begin position="394"/>
        <end position="527"/>
    </location>
</feature>
<proteinExistence type="predicted"/>
<evidence type="ECO:0000259" key="4">
    <source>
        <dbReference type="PROSITE" id="PS50887"/>
    </source>
</evidence>
<dbReference type="InterPro" id="IPR043128">
    <property type="entry name" value="Rev_trsase/Diguanyl_cyclase"/>
</dbReference>
<reference evidence="5 6" key="1">
    <citation type="submission" date="2012-06" db="EMBL/GenBank/DDBJ databases">
        <title>Complete sequence of Thiocystis violascens DSM 198.</title>
        <authorList>
            <consortium name="US DOE Joint Genome Institute"/>
            <person name="Lucas S."/>
            <person name="Han J."/>
            <person name="Lapidus A."/>
            <person name="Cheng J.-F."/>
            <person name="Goodwin L."/>
            <person name="Pitluck S."/>
            <person name="Peters L."/>
            <person name="Ovchinnikova G."/>
            <person name="Teshima H."/>
            <person name="Detter J.C."/>
            <person name="Han C."/>
            <person name="Tapia R."/>
            <person name="Land M."/>
            <person name="Hauser L."/>
            <person name="Kyrpides N."/>
            <person name="Ivanova N."/>
            <person name="Pagani I."/>
            <person name="Vogl K."/>
            <person name="Liu Z."/>
            <person name="Frigaard N.-U."/>
            <person name="Bryant D."/>
            <person name="Woyke T."/>
        </authorList>
    </citation>
    <scope>NUCLEOTIDE SEQUENCE [LARGE SCALE GENOMIC DNA]</scope>
    <source>
        <strain evidence="6">ATCC 17096 / DSM 198 / 6111</strain>
    </source>
</reference>
<feature type="domain" description="PAS" evidence="1">
    <location>
        <begin position="233"/>
        <end position="297"/>
    </location>
</feature>
<dbReference type="Pfam" id="PF13188">
    <property type="entry name" value="PAS_8"/>
    <property type="match status" value="1"/>
</dbReference>
<dbReference type="NCBIfam" id="TIGR00229">
    <property type="entry name" value="sensory_box"/>
    <property type="match status" value="2"/>
</dbReference>
<dbReference type="SMART" id="SM00086">
    <property type="entry name" value="PAC"/>
    <property type="match status" value="2"/>
</dbReference>
<evidence type="ECO:0000313" key="5">
    <source>
        <dbReference type="EMBL" id="AFL73731.1"/>
    </source>
</evidence>
<feature type="domain" description="PAC" evidence="2">
    <location>
        <begin position="190"/>
        <end position="242"/>
    </location>
</feature>
<dbReference type="SUPFAM" id="SSF55785">
    <property type="entry name" value="PYP-like sensor domain (PAS domain)"/>
    <property type="match status" value="3"/>
</dbReference>
<dbReference type="SMART" id="SM00091">
    <property type="entry name" value="PAS"/>
    <property type="match status" value="3"/>
</dbReference>
<name>I3Y9R3_THIV6</name>
<dbReference type="PANTHER" id="PTHR44757:SF2">
    <property type="entry name" value="BIOFILM ARCHITECTURE MAINTENANCE PROTEIN MBAA"/>
    <property type="match status" value="1"/>
</dbReference>
<evidence type="ECO:0000259" key="2">
    <source>
        <dbReference type="PROSITE" id="PS50113"/>
    </source>
</evidence>
<dbReference type="Pfam" id="PF00563">
    <property type="entry name" value="EAL"/>
    <property type="match status" value="1"/>
</dbReference>
<dbReference type="InterPro" id="IPR052155">
    <property type="entry name" value="Biofilm_reg_signaling"/>
</dbReference>
<keyword evidence="6" id="KW-1185">Reference proteome</keyword>
<dbReference type="PROSITE" id="PS50113">
    <property type="entry name" value="PAC"/>
    <property type="match status" value="1"/>
</dbReference>
<evidence type="ECO:0000259" key="1">
    <source>
        <dbReference type="PROSITE" id="PS50112"/>
    </source>
</evidence>
<dbReference type="Gene3D" id="3.30.450.20">
    <property type="entry name" value="PAS domain"/>
    <property type="match status" value="3"/>
</dbReference>
<organism evidence="5 6">
    <name type="scientific">Thiocystis violascens (strain ATCC 17096 / DSM 198 / 6111)</name>
    <name type="common">Chromatium violascens</name>
    <dbReference type="NCBI Taxonomy" id="765911"/>
    <lineage>
        <taxon>Bacteria</taxon>
        <taxon>Pseudomonadati</taxon>
        <taxon>Pseudomonadota</taxon>
        <taxon>Gammaproteobacteria</taxon>
        <taxon>Chromatiales</taxon>
        <taxon>Chromatiaceae</taxon>
        <taxon>Thiocystis</taxon>
    </lineage>
</organism>
<dbReference type="InterPro" id="IPR000014">
    <property type="entry name" value="PAS"/>
</dbReference>
<dbReference type="OrthoDB" id="8553030at2"/>
<dbReference type="CDD" id="cd01948">
    <property type="entry name" value="EAL"/>
    <property type="match status" value="1"/>
</dbReference>
<dbReference type="STRING" id="765911.Thivi_1757"/>
<accession>I3Y9R3</accession>
<dbReference type="SUPFAM" id="SSF141868">
    <property type="entry name" value="EAL domain-like"/>
    <property type="match status" value="1"/>
</dbReference>
<dbReference type="InterPro" id="IPR001610">
    <property type="entry name" value="PAC"/>
</dbReference>
<dbReference type="SMART" id="SM00052">
    <property type="entry name" value="EAL"/>
    <property type="match status" value="1"/>
</dbReference>
<dbReference type="Pfam" id="PF08448">
    <property type="entry name" value="PAS_4"/>
    <property type="match status" value="1"/>
</dbReference>
<dbReference type="PANTHER" id="PTHR44757">
    <property type="entry name" value="DIGUANYLATE CYCLASE DGCP"/>
    <property type="match status" value="1"/>
</dbReference>